<name>A0A4C1WKE3_EUMVA</name>
<proteinExistence type="predicted"/>
<dbReference type="AlphaFoldDB" id="A0A4C1WKE3"/>
<evidence type="ECO:0000313" key="1">
    <source>
        <dbReference type="EMBL" id="GBP51320.1"/>
    </source>
</evidence>
<organism evidence="1 2">
    <name type="scientific">Eumeta variegata</name>
    <name type="common">Bagworm moth</name>
    <name type="synonym">Eumeta japonica</name>
    <dbReference type="NCBI Taxonomy" id="151549"/>
    <lineage>
        <taxon>Eukaryota</taxon>
        <taxon>Metazoa</taxon>
        <taxon>Ecdysozoa</taxon>
        <taxon>Arthropoda</taxon>
        <taxon>Hexapoda</taxon>
        <taxon>Insecta</taxon>
        <taxon>Pterygota</taxon>
        <taxon>Neoptera</taxon>
        <taxon>Endopterygota</taxon>
        <taxon>Lepidoptera</taxon>
        <taxon>Glossata</taxon>
        <taxon>Ditrysia</taxon>
        <taxon>Tineoidea</taxon>
        <taxon>Psychidae</taxon>
        <taxon>Oiketicinae</taxon>
        <taxon>Eumeta</taxon>
    </lineage>
</organism>
<dbReference type="Proteomes" id="UP000299102">
    <property type="component" value="Unassembled WGS sequence"/>
</dbReference>
<comment type="caution">
    <text evidence="1">The sequence shown here is derived from an EMBL/GenBank/DDBJ whole genome shotgun (WGS) entry which is preliminary data.</text>
</comment>
<keyword evidence="2" id="KW-1185">Reference proteome</keyword>
<reference evidence="1 2" key="1">
    <citation type="journal article" date="2019" name="Commun. Biol.">
        <title>The bagworm genome reveals a unique fibroin gene that provides high tensile strength.</title>
        <authorList>
            <person name="Kono N."/>
            <person name="Nakamura H."/>
            <person name="Ohtoshi R."/>
            <person name="Tomita M."/>
            <person name="Numata K."/>
            <person name="Arakawa K."/>
        </authorList>
    </citation>
    <scope>NUCLEOTIDE SEQUENCE [LARGE SCALE GENOMIC DNA]</scope>
</reference>
<accession>A0A4C1WKE3</accession>
<evidence type="ECO:0000313" key="2">
    <source>
        <dbReference type="Proteomes" id="UP000299102"/>
    </source>
</evidence>
<dbReference type="EMBL" id="BGZK01000579">
    <property type="protein sequence ID" value="GBP51320.1"/>
    <property type="molecule type" value="Genomic_DNA"/>
</dbReference>
<gene>
    <name evidence="1" type="ORF">EVAR_34106_1</name>
</gene>
<protein>
    <submittedName>
        <fullName evidence="1">Uncharacterized protein</fullName>
    </submittedName>
</protein>
<sequence>MILWRKYLVTTVVRSMFYCKTTITLWSADLEQIEARRCVKSSTTLNRSNNNTTIALSYQKSIKNDEQLKAAIKVLQDKTLLKLFHPEWSTVQISPKSLVIPKEMKTEIVRKTSSIGHFEEETCSI</sequence>